<evidence type="ECO:0000313" key="1">
    <source>
        <dbReference type="EMBL" id="KKL75424.1"/>
    </source>
</evidence>
<reference evidence="1" key="1">
    <citation type="journal article" date="2015" name="Nature">
        <title>Complex archaea that bridge the gap between prokaryotes and eukaryotes.</title>
        <authorList>
            <person name="Spang A."/>
            <person name="Saw J.H."/>
            <person name="Jorgensen S.L."/>
            <person name="Zaremba-Niedzwiedzka K."/>
            <person name="Martijn J."/>
            <person name="Lind A.E."/>
            <person name="van Eijk R."/>
            <person name="Schleper C."/>
            <person name="Guy L."/>
            <person name="Ettema T.J."/>
        </authorList>
    </citation>
    <scope>NUCLEOTIDE SEQUENCE</scope>
</reference>
<protein>
    <submittedName>
        <fullName evidence="1">Uncharacterized protein</fullName>
    </submittedName>
</protein>
<name>A0A0F9EMZ4_9ZZZZ</name>
<organism evidence="1">
    <name type="scientific">marine sediment metagenome</name>
    <dbReference type="NCBI Taxonomy" id="412755"/>
    <lineage>
        <taxon>unclassified sequences</taxon>
        <taxon>metagenomes</taxon>
        <taxon>ecological metagenomes</taxon>
    </lineage>
</organism>
<comment type="caution">
    <text evidence="1">The sequence shown here is derived from an EMBL/GenBank/DDBJ whole genome shotgun (WGS) entry which is preliminary data.</text>
</comment>
<proteinExistence type="predicted"/>
<dbReference type="AlphaFoldDB" id="A0A0F9EMZ4"/>
<dbReference type="EMBL" id="LAZR01024354">
    <property type="protein sequence ID" value="KKL75424.1"/>
    <property type="molecule type" value="Genomic_DNA"/>
</dbReference>
<accession>A0A0F9EMZ4</accession>
<sequence length="74" mass="8565">MTDEVLKRMGEILELLVYPYPIEHNTIKNILYIVTGKKVDNLDDAGWKSHDILYIARMLKKGELPMVEELHGLV</sequence>
<gene>
    <name evidence="1" type="ORF">LCGC14_2055090</name>
</gene>